<comment type="caution">
    <text evidence="1">The sequence shown here is derived from an EMBL/GenBank/DDBJ whole genome shotgun (WGS) entry which is preliminary data.</text>
</comment>
<reference evidence="1 2" key="1">
    <citation type="submission" date="2013-02" db="EMBL/GenBank/DDBJ databases">
        <title>The Genome Sequence of Acinetobacter sp. NIPH 899.</title>
        <authorList>
            <consortium name="The Broad Institute Genome Sequencing Platform"/>
            <consortium name="The Broad Institute Genome Sequencing Center for Infectious Disease"/>
            <person name="Cerqueira G."/>
            <person name="Feldgarden M."/>
            <person name="Courvalin P."/>
            <person name="Perichon B."/>
            <person name="Grillot-Courvalin C."/>
            <person name="Clermont D."/>
            <person name="Rocha E."/>
            <person name="Yoon E.-J."/>
            <person name="Nemec A."/>
            <person name="Walker B."/>
            <person name="Young S.K."/>
            <person name="Zeng Q."/>
            <person name="Gargeya S."/>
            <person name="Fitzgerald M."/>
            <person name="Haas B."/>
            <person name="Abouelleil A."/>
            <person name="Alvarado L."/>
            <person name="Arachchi H.M."/>
            <person name="Berlin A.M."/>
            <person name="Chapman S.B."/>
            <person name="Dewar J."/>
            <person name="Goldberg J."/>
            <person name="Griggs A."/>
            <person name="Gujja S."/>
            <person name="Hansen M."/>
            <person name="Howarth C."/>
            <person name="Imamovic A."/>
            <person name="Larimer J."/>
            <person name="McCowan C."/>
            <person name="Murphy C."/>
            <person name="Neiman D."/>
            <person name="Pearson M."/>
            <person name="Priest M."/>
            <person name="Roberts A."/>
            <person name="Saif S."/>
            <person name="Shea T."/>
            <person name="Sisk P."/>
            <person name="Sykes S."/>
            <person name="Wortman J."/>
            <person name="Nusbaum C."/>
            <person name="Birren B."/>
        </authorList>
    </citation>
    <scope>NUCLEOTIDE SEQUENCE [LARGE SCALE GENOMIC DNA]</scope>
    <source>
        <strain evidence="1 2">NIPH 899</strain>
    </source>
</reference>
<evidence type="ECO:0000313" key="1">
    <source>
        <dbReference type="EMBL" id="ENV00367.1"/>
    </source>
</evidence>
<gene>
    <name evidence="1" type="ORF">F969_00598</name>
</gene>
<keyword evidence="2" id="KW-1185">Reference proteome</keyword>
<accession>N8VKC0</accession>
<dbReference type="RefSeq" id="WP_004780849.1">
    <property type="nucleotide sequence ID" value="NZ_KB849398.1"/>
</dbReference>
<proteinExistence type="predicted"/>
<protein>
    <submittedName>
        <fullName evidence="1">Uncharacterized protein</fullName>
    </submittedName>
</protein>
<organism evidence="1 2">
    <name type="scientific">Acinetobacter variabilis</name>
    <dbReference type="NCBI Taxonomy" id="70346"/>
    <lineage>
        <taxon>Bacteria</taxon>
        <taxon>Pseudomonadati</taxon>
        <taxon>Pseudomonadota</taxon>
        <taxon>Gammaproteobacteria</taxon>
        <taxon>Moraxellales</taxon>
        <taxon>Moraxellaceae</taxon>
        <taxon>Acinetobacter</taxon>
    </lineage>
</organism>
<dbReference type="AlphaFoldDB" id="N8VKC0"/>
<evidence type="ECO:0000313" key="2">
    <source>
        <dbReference type="Proteomes" id="UP000013070"/>
    </source>
</evidence>
<dbReference type="Proteomes" id="UP000013070">
    <property type="component" value="Unassembled WGS sequence"/>
</dbReference>
<name>N8VKC0_9GAMM</name>
<dbReference type="EMBL" id="APPE01000031">
    <property type="protein sequence ID" value="ENV00367.1"/>
    <property type="molecule type" value="Genomic_DNA"/>
</dbReference>
<dbReference type="HOGENOM" id="CLU_1081184_0_0_6"/>
<sequence>MLNIPVLRTARFIAEMKEISMLNAIKLANMSEHFTEQQNTLLINSVIEHVDGLENPLLWTVQERMFCIGHYLAATQDEDPDFAIGDAHYSDYLMGEKGYHSDSLDLGEYSEDQWTAIPLLGVMAETIERLEGEIEGIEKRTHWYLGCMACQLVPNGNALDYTSPDYDNQVLERMVILSQMPESSFLHLMGLLTQAHQHFSHLFNIAITDVGIAALPREGGANLPYARFPAHTAITVLSKQLCGKSQLSGT</sequence>
<dbReference type="PATRIC" id="fig|1217710.3.peg.567"/>